<evidence type="ECO:0000313" key="4">
    <source>
        <dbReference type="Proteomes" id="UP000193334"/>
    </source>
</evidence>
<dbReference type="STRING" id="1941349.STSP1_00324"/>
<feature type="signal peptide" evidence="1">
    <location>
        <begin position="1"/>
        <end position="21"/>
    </location>
</feature>
<evidence type="ECO:0000313" key="3">
    <source>
        <dbReference type="EMBL" id="ARN55955.1"/>
    </source>
</evidence>
<evidence type="ECO:0000256" key="1">
    <source>
        <dbReference type="SAM" id="SignalP"/>
    </source>
</evidence>
<dbReference type="KEGG" id="pbp:STSP1_00324"/>
<proteinExistence type="predicted"/>
<feature type="domain" description="Ice-binding protein C-terminal" evidence="2">
    <location>
        <begin position="233"/>
        <end position="255"/>
    </location>
</feature>
<protein>
    <recommendedName>
        <fullName evidence="2">Ice-binding protein C-terminal domain-containing protein</fullName>
    </recommendedName>
</protein>
<dbReference type="EMBL" id="CP021023">
    <property type="protein sequence ID" value="ARN55955.1"/>
    <property type="molecule type" value="Genomic_DNA"/>
</dbReference>
<dbReference type="Proteomes" id="UP000193334">
    <property type="component" value="Chromosome"/>
</dbReference>
<dbReference type="InterPro" id="IPR013424">
    <property type="entry name" value="Ice-binding_C"/>
</dbReference>
<dbReference type="NCBIfam" id="TIGR02595">
    <property type="entry name" value="PEP_CTERM"/>
    <property type="match status" value="1"/>
</dbReference>
<evidence type="ECO:0000259" key="2">
    <source>
        <dbReference type="Pfam" id="PF07589"/>
    </source>
</evidence>
<reference evidence="4" key="1">
    <citation type="submission" date="2017-04" db="EMBL/GenBank/DDBJ databases">
        <title>Comparative genomics and description of representatives of a novel lineage of planctomycetes thriving in anoxic sediments.</title>
        <authorList>
            <person name="Spring S."/>
            <person name="Bunk B."/>
            <person name="Sproer C."/>
        </authorList>
    </citation>
    <scope>NUCLEOTIDE SEQUENCE [LARGE SCALE GENOMIC DNA]</scope>
    <source>
        <strain evidence="4">ST-PulAB-D4</strain>
    </source>
</reference>
<feature type="chain" id="PRO_5013252780" description="Ice-binding protein C-terminal domain-containing protein" evidence="1">
    <location>
        <begin position="22"/>
        <end position="256"/>
    </location>
</feature>
<dbReference type="RefSeq" id="WP_085754676.1">
    <property type="nucleotide sequence ID" value="NZ_CP021023.1"/>
</dbReference>
<name>A0A1W6LJM4_9BACT</name>
<sequence length="256" mass="27385" precursor="true">MKRLISLMLGIVLSLSLCSFGDYITIDSDLSDWAGIDYTDQGTKSGPDGGSYSLRTTYDSQNLYIAVDRSSTGRILGDTGTNYDDTSYSPDDSFFLAFDVDGITDSGGSSNVTLANGETDGMSISFGGDNLPDIIYAFSGGGNWFTYSTWNGSEWTGDADNWVEPEDSSIGVSYGDSGNDGDEFAIPLQDIGSPSGDIMAWAWMAKESHYYIEAAWGFSSGAQPTAYDGMSVAVPEPFTLGLLGIGSIALRRRRKS</sequence>
<accession>A0A1W6LJM4</accession>
<dbReference type="Pfam" id="PF07589">
    <property type="entry name" value="PEP-CTERM"/>
    <property type="match status" value="1"/>
</dbReference>
<keyword evidence="4" id="KW-1185">Reference proteome</keyword>
<dbReference type="AlphaFoldDB" id="A0A1W6LJM4"/>
<gene>
    <name evidence="3" type="ORF">STSP1_00324</name>
</gene>
<organism evidence="3 4">
    <name type="scientific">Sedimentisphaera salicampi</name>
    <dbReference type="NCBI Taxonomy" id="1941349"/>
    <lineage>
        <taxon>Bacteria</taxon>
        <taxon>Pseudomonadati</taxon>
        <taxon>Planctomycetota</taxon>
        <taxon>Phycisphaerae</taxon>
        <taxon>Sedimentisphaerales</taxon>
        <taxon>Sedimentisphaeraceae</taxon>
        <taxon>Sedimentisphaera</taxon>
    </lineage>
</organism>
<keyword evidence="1" id="KW-0732">Signal</keyword>